<feature type="domain" description="Bacterial bifunctional deaminase-reductase C-terminal" evidence="1">
    <location>
        <begin position="4"/>
        <end position="177"/>
    </location>
</feature>
<comment type="caution">
    <text evidence="2">The sequence shown here is derived from an EMBL/GenBank/DDBJ whole genome shotgun (WGS) entry which is preliminary data.</text>
</comment>
<dbReference type="InterPro" id="IPR024072">
    <property type="entry name" value="DHFR-like_dom_sf"/>
</dbReference>
<keyword evidence="3" id="KW-1185">Reference proteome</keyword>
<dbReference type="AlphaFoldDB" id="A0A9X2KHY0"/>
<evidence type="ECO:0000313" key="2">
    <source>
        <dbReference type="EMBL" id="MCP3425410.1"/>
    </source>
</evidence>
<accession>A0A9X2KHY0</accession>
<proteinExistence type="predicted"/>
<dbReference type="GO" id="GO:0009231">
    <property type="term" value="P:riboflavin biosynthetic process"/>
    <property type="evidence" value="ECO:0007669"/>
    <property type="project" value="InterPro"/>
</dbReference>
<reference evidence="2" key="1">
    <citation type="submission" date="2022-06" db="EMBL/GenBank/DDBJ databases">
        <title>Rothia sp. isolated from sandalwood seedling.</title>
        <authorList>
            <person name="Tuikhar N."/>
            <person name="Kirdat K."/>
            <person name="Thorat V."/>
            <person name="Swetha P."/>
            <person name="Padma S."/>
            <person name="Sundararaj R."/>
            <person name="Yadav A."/>
        </authorList>
    </citation>
    <scope>NUCLEOTIDE SEQUENCE</scope>
    <source>
        <strain evidence="2">AR01</strain>
    </source>
</reference>
<dbReference type="Gene3D" id="3.40.430.10">
    <property type="entry name" value="Dihydrofolate Reductase, subunit A"/>
    <property type="match status" value="1"/>
</dbReference>
<evidence type="ECO:0000313" key="3">
    <source>
        <dbReference type="Proteomes" id="UP001139502"/>
    </source>
</evidence>
<dbReference type="InterPro" id="IPR002734">
    <property type="entry name" value="RibDG_C"/>
</dbReference>
<dbReference type="InterPro" id="IPR050765">
    <property type="entry name" value="Riboflavin_Biosynth_HTPR"/>
</dbReference>
<dbReference type="EMBL" id="JANAFB010000008">
    <property type="protein sequence ID" value="MCP3425410.1"/>
    <property type="molecule type" value="Genomic_DNA"/>
</dbReference>
<dbReference type="GO" id="GO:0008703">
    <property type="term" value="F:5-amino-6-(5-phosphoribosylamino)uracil reductase activity"/>
    <property type="evidence" value="ECO:0007669"/>
    <property type="project" value="InterPro"/>
</dbReference>
<dbReference type="Proteomes" id="UP001139502">
    <property type="component" value="Unassembled WGS sequence"/>
</dbReference>
<dbReference type="PANTHER" id="PTHR38011:SF11">
    <property type="entry name" value="2,5-DIAMINO-6-RIBOSYLAMINO-4(3H)-PYRIMIDINONE 5'-PHOSPHATE REDUCTASE"/>
    <property type="match status" value="1"/>
</dbReference>
<dbReference type="RefSeq" id="WP_254165600.1">
    <property type="nucleotide sequence ID" value="NZ_JANAFB010000008.1"/>
</dbReference>
<name>A0A9X2KHY0_9MICC</name>
<protein>
    <submittedName>
        <fullName evidence="2">Dihydrofolate reductase family protein</fullName>
    </submittedName>
</protein>
<organism evidence="2 3">
    <name type="scientific">Rothia santali</name>
    <dbReference type="NCBI Taxonomy" id="2949643"/>
    <lineage>
        <taxon>Bacteria</taxon>
        <taxon>Bacillati</taxon>
        <taxon>Actinomycetota</taxon>
        <taxon>Actinomycetes</taxon>
        <taxon>Micrococcales</taxon>
        <taxon>Micrococcaceae</taxon>
        <taxon>Rothia</taxon>
    </lineage>
</organism>
<sequence length="192" mass="21410">MGRLIYSVISSLDGYIADRRGNFDWAMPDEEVHRYANAELDGVSTHLYGRRMYELMVPWETDPEVAASSGPAAEFARIWQDADKVVFSTTLEAPLTRRTTLERSFDPARVREIAERSEGDATIDGPTLAAHALRAGIVDEVHQVLFPIVIGDGLAVYPADLRLGLELIDHRRFASGAVALRYRSIAPEEERP</sequence>
<dbReference type="Pfam" id="PF01872">
    <property type="entry name" value="RibD_C"/>
    <property type="match status" value="1"/>
</dbReference>
<evidence type="ECO:0000259" key="1">
    <source>
        <dbReference type="Pfam" id="PF01872"/>
    </source>
</evidence>
<gene>
    <name evidence="2" type="ORF">NBM05_05095</name>
</gene>
<dbReference type="SUPFAM" id="SSF53597">
    <property type="entry name" value="Dihydrofolate reductase-like"/>
    <property type="match status" value="1"/>
</dbReference>
<dbReference type="PANTHER" id="PTHR38011">
    <property type="entry name" value="DIHYDROFOLATE REDUCTASE FAMILY PROTEIN (AFU_ORTHOLOGUE AFUA_8G06820)"/>
    <property type="match status" value="1"/>
</dbReference>